<evidence type="ECO:0000313" key="1">
    <source>
        <dbReference type="EMBL" id="KAK1864280.1"/>
    </source>
</evidence>
<accession>A0ACC3C2C9</accession>
<reference evidence="1" key="1">
    <citation type="submission" date="2019-11" db="EMBL/GenBank/DDBJ databases">
        <title>Nori genome reveals adaptations in red seaweeds to the harsh intertidal environment.</title>
        <authorList>
            <person name="Wang D."/>
            <person name="Mao Y."/>
        </authorList>
    </citation>
    <scope>NUCLEOTIDE SEQUENCE</scope>
    <source>
        <tissue evidence="1">Gametophyte</tissue>
    </source>
</reference>
<organism evidence="1 2">
    <name type="scientific">Pyropia yezoensis</name>
    <name type="common">Susabi-nori</name>
    <name type="synonym">Porphyra yezoensis</name>
    <dbReference type="NCBI Taxonomy" id="2788"/>
    <lineage>
        <taxon>Eukaryota</taxon>
        <taxon>Rhodophyta</taxon>
        <taxon>Bangiophyceae</taxon>
        <taxon>Bangiales</taxon>
        <taxon>Bangiaceae</taxon>
        <taxon>Pyropia</taxon>
    </lineage>
</organism>
<protein>
    <submittedName>
        <fullName evidence="1">Uncharacterized protein</fullName>
    </submittedName>
</protein>
<dbReference type="EMBL" id="CM020619">
    <property type="protein sequence ID" value="KAK1864280.1"/>
    <property type="molecule type" value="Genomic_DNA"/>
</dbReference>
<dbReference type="Proteomes" id="UP000798662">
    <property type="component" value="Chromosome 2"/>
</dbReference>
<name>A0ACC3C2C9_PYRYE</name>
<keyword evidence="2" id="KW-1185">Reference proteome</keyword>
<comment type="caution">
    <text evidence="1">The sequence shown here is derived from an EMBL/GenBank/DDBJ whole genome shotgun (WGS) entry which is preliminary data.</text>
</comment>
<sequence>MMNGDDTPLSPSATNPPAPPAPANPFSNEPYAAVSATEMRSLPRPAGVASGAPPSAGGGGGGGGANPFALYEGDDAGAASGVWEAPAAGRRSAPRPWQLRYYAPAFDVTTADVARRLACACVPVTPLLGWGGVGEVDAAGGNGLPDLYGAVWVTTTLVLSLSMASAASAFFRGVFRQQEVTGLTHGGVDVRVLASAAGLVYPYVFLAPLVWHAVRCLVPSSSGGGGSALPLDGGPRGGGLTAADEEGRPGVTVGVCVYGYSMTPVVIAAWVCTVPVRAVQLGAMGGAFALSTWFVMFNLWRGEGGAGGGGARLSVRLAAGLVHGGLGLLLVWLFYWRR</sequence>
<gene>
    <name evidence="1" type="ORF">I4F81_006829</name>
</gene>
<evidence type="ECO:0000313" key="2">
    <source>
        <dbReference type="Proteomes" id="UP000798662"/>
    </source>
</evidence>
<proteinExistence type="predicted"/>